<dbReference type="GO" id="GO:0032259">
    <property type="term" value="P:methylation"/>
    <property type="evidence" value="ECO:0007669"/>
    <property type="project" value="UniProtKB-KW"/>
</dbReference>
<dbReference type="GO" id="GO:0009982">
    <property type="term" value="F:pseudouridine synthase activity"/>
    <property type="evidence" value="ECO:0007669"/>
    <property type="project" value="InterPro"/>
</dbReference>
<dbReference type="GO" id="GO:0008276">
    <property type="term" value="F:protein methyltransferase activity"/>
    <property type="evidence" value="ECO:0007669"/>
    <property type="project" value="InterPro"/>
</dbReference>
<dbReference type="InterPro" id="IPR004556">
    <property type="entry name" value="HemK-like"/>
</dbReference>
<dbReference type="Gene3D" id="3.30.2350.10">
    <property type="entry name" value="Pseudouridine synthase"/>
    <property type="match status" value="1"/>
</dbReference>
<dbReference type="InterPro" id="IPR025714">
    <property type="entry name" value="Methyltranfer_dom"/>
</dbReference>
<feature type="domain" description="Methyltransferase" evidence="6">
    <location>
        <begin position="395"/>
        <end position="483"/>
    </location>
</feature>
<dbReference type="InterPro" id="IPR002052">
    <property type="entry name" value="DNA_methylase_N6_adenine_CS"/>
</dbReference>
<keyword evidence="1" id="KW-0489">Methyltransferase</keyword>
<dbReference type="NCBIfam" id="TIGR00536">
    <property type="entry name" value="hemK_fam"/>
    <property type="match status" value="1"/>
</dbReference>
<evidence type="ECO:0000256" key="5">
    <source>
        <dbReference type="SAM" id="MobiDB-lite"/>
    </source>
</evidence>
<dbReference type="PANTHER" id="PTHR18895:SF74">
    <property type="entry name" value="MTRF1L RELEASE FACTOR GLUTAMINE METHYLTRANSFERASE"/>
    <property type="match status" value="1"/>
</dbReference>
<dbReference type="InterPro" id="IPR020103">
    <property type="entry name" value="PsdUridine_synth_cat_dom_sf"/>
</dbReference>
<dbReference type="PROSITE" id="PS00092">
    <property type="entry name" value="N6_MTASE"/>
    <property type="match status" value="1"/>
</dbReference>
<proteinExistence type="predicted"/>
<dbReference type="Proteomes" id="UP000605846">
    <property type="component" value="Unassembled WGS sequence"/>
</dbReference>
<reference evidence="7" key="1">
    <citation type="submission" date="2020-01" db="EMBL/GenBank/DDBJ databases">
        <title>Genome Sequencing of Three Apophysomyces-Like Fungal Strains Confirms a Novel Fungal Genus in the Mucoromycota with divergent Burkholderia-like Endosymbiotic Bacteria.</title>
        <authorList>
            <person name="Stajich J.E."/>
            <person name="Macias A.M."/>
            <person name="Carter-House D."/>
            <person name="Lovett B."/>
            <person name="Kasson L.R."/>
            <person name="Berry K."/>
            <person name="Grigoriev I."/>
            <person name="Chang Y."/>
            <person name="Spatafora J."/>
            <person name="Kasson M.T."/>
        </authorList>
    </citation>
    <scope>NUCLEOTIDE SEQUENCE</scope>
    <source>
        <strain evidence="7">NRRL A-21654</strain>
    </source>
</reference>
<keyword evidence="4" id="KW-0694">RNA-binding</keyword>
<accession>A0A8H7BZN1</accession>
<evidence type="ECO:0000256" key="3">
    <source>
        <dbReference type="ARBA" id="ARBA00022691"/>
    </source>
</evidence>
<dbReference type="SUPFAM" id="SSF55120">
    <property type="entry name" value="Pseudouridine synthase"/>
    <property type="match status" value="1"/>
</dbReference>
<evidence type="ECO:0000256" key="2">
    <source>
        <dbReference type="ARBA" id="ARBA00022679"/>
    </source>
</evidence>
<evidence type="ECO:0000256" key="4">
    <source>
        <dbReference type="PROSITE-ProRule" id="PRU00182"/>
    </source>
</evidence>
<dbReference type="Pfam" id="PF13847">
    <property type="entry name" value="Methyltransf_31"/>
    <property type="match status" value="1"/>
</dbReference>
<dbReference type="PANTHER" id="PTHR18895">
    <property type="entry name" value="HEMK METHYLTRANSFERASE"/>
    <property type="match status" value="1"/>
</dbReference>
<dbReference type="OrthoDB" id="269872at2759"/>
<evidence type="ECO:0000256" key="1">
    <source>
        <dbReference type="ARBA" id="ARBA00022603"/>
    </source>
</evidence>
<dbReference type="CDD" id="cd02440">
    <property type="entry name" value="AdoMet_MTases"/>
    <property type="match status" value="1"/>
</dbReference>
<dbReference type="EMBL" id="JABAYA010000026">
    <property type="protein sequence ID" value="KAF7729327.1"/>
    <property type="molecule type" value="Genomic_DNA"/>
</dbReference>
<evidence type="ECO:0000259" key="6">
    <source>
        <dbReference type="Pfam" id="PF13847"/>
    </source>
</evidence>
<gene>
    <name evidence="7" type="ORF">EC973_004583</name>
</gene>
<sequence length="561" mass="63902">MDHINYVSAVVPPSDNNVRIKKWLLTHYRHAVKSKECVRRSFQRKEISVNGKVAEETRILTAGDVVEVRYDRSMEELERFKQVEMDVRYQDEHLAIVWKPAGQNFGIFERALQHMLQNPTGERVWCIYSLQKAASGLLLVAKTAEARTLLLESYEASTIDLQMRVMCHGHVPPDLLSRLPNTIAPTPAPENLPENQEEDDEGEQAVTSTNALQLIKRLNVVSVTRSNNADYITTLDLDMSTPLSSVGLRSLFFHHTPYPIIGNSTYTKFLKSSRDKGLCMSLLRISLNHPYTGEPIQIQANEPEKFELLRQREQKFWRRKIDQELEEMRKAGLEVDDAKYFDELEISDRKKKPLAYVLGEKEFCGLRFKVTESCLIPRPSSETLVYATVQSNPRRVLDIGTGSGNLLISILKLLPEAVGVGVDISKEALDVAMQNATKLDVADRCTFVLKDMAELEPTELFDVVVCNPPYLNLEYVSKQKEQMQMLEHEPSDALFAKEQGYEWYTVLSKVAPMVLRPSGRVVLECGKGMIERVKIIWSGWKVVEVRTDAQGFQRCLVLELL</sequence>
<dbReference type="AlphaFoldDB" id="A0A8H7BZN1"/>
<dbReference type="GO" id="GO:0005739">
    <property type="term" value="C:mitochondrion"/>
    <property type="evidence" value="ECO:0007669"/>
    <property type="project" value="TreeGrafter"/>
</dbReference>
<dbReference type="InterPro" id="IPR029063">
    <property type="entry name" value="SAM-dependent_MTases_sf"/>
</dbReference>
<organism evidence="7 8">
    <name type="scientific">Apophysomyces ossiformis</name>
    <dbReference type="NCBI Taxonomy" id="679940"/>
    <lineage>
        <taxon>Eukaryota</taxon>
        <taxon>Fungi</taxon>
        <taxon>Fungi incertae sedis</taxon>
        <taxon>Mucoromycota</taxon>
        <taxon>Mucoromycotina</taxon>
        <taxon>Mucoromycetes</taxon>
        <taxon>Mucorales</taxon>
        <taxon>Mucorineae</taxon>
        <taxon>Mucoraceae</taxon>
        <taxon>Apophysomyces</taxon>
    </lineage>
</organism>
<keyword evidence="2" id="KW-0808">Transferase</keyword>
<evidence type="ECO:0000313" key="7">
    <source>
        <dbReference type="EMBL" id="KAF7729327.1"/>
    </source>
</evidence>
<dbReference type="InterPro" id="IPR050320">
    <property type="entry name" value="N5-glutamine_MTase"/>
</dbReference>
<evidence type="ECO:0000313" key="8">
    <source>
        <dbReference type="Proteomes" id="UP000605846"/>
    </source>
</evidence>
<dbReference type="Gene3D" id="3.40.50.150">
    <property type="entry name" value="Vaccinia Virus protein VP39"/>
    <property type="match status" value="1"/>
</dbReference>
<name>A0A8H7BZN1_9FUNG</name>
<protein>
    <recommendedName>
        <fullName evidence="6">Methyltransferase domain-containing protein</fullName>
    </recommendedName>
</protein>
<keyword evidence="8" id="KW-1185">Reference proteome</keyword>
<comment type="caution">
    <text evidence="7">The sequence shown here is derived from an EMBL/GenBank/DDBJ whole genome shotgun (WGS) entry which is preliminary data.</text>
</comment>
<feature type="region of interest" description="Disordered" evidence="5">
    <location>
        <begin position="178"/>
        <end position="206"/>
    </location>
</feature>
<keyword evidence="3" id="KW-0949">S-adenosyl-L-methionine</keyword>
<dbReference type="PROSITE" id="PS50889">
    <property type="entry name" value="S4"/>
    <property type="match status" value="1"/>
</dbReference>
<dbReference type="SUPFAM" id="SSF53335">
    <property type="entry name" value="S-adenosyl-L-methionine-dependent methyltransferases"/>
    <property type="match status" value="1"/>
</dbReference>
<dbReference type="GO" id="GO:0001522">
    <property type="term" value="P:pseudouridine synthesis"/>
    <property type="evidence" value="ECO:0007669"/>
    <property type="project" value="InterPro"/>
</dbReference>
<dbReference type="GO" id="GO:0003723">
    <property type="term" value="F:RNA binding"/>
    <property type="evidence" value="ECO:0007669"/>
    <property type="project" value="UniProtKB-KW"/>
</dbReference>